<dbReference type="InterPro" id="IPR050979">
    <property type="entry name" value="LD-transpeptidase"/>
</dbReference>
<dbReference type="PROSITE" id="PS52029">
    <property type="entry name" value="LD_TPASE"/>
    <property type="match status" value="1"/>
</dbReference>
<evidence type="ECO:0000313" key="12">
    <source>
        <dbReference type="EMBL" id="AIQ92207.1"/>
    </source>
</evidence>
<dbReference type="InterPro" id="IPR038063">
    <property type="entry name" value="Transpep_catalytic_dom"/>
</dbReference>
<keyword evidence="13" id="KW-1185">Reference proteome</keyword>
<evidence type="ECO:0000256" key="8">
    <source>
        <dbReference type="ARBA" id="ARBA00023316"/>
    </source>
</evidence>
<dbReference type="GeneID" id="96606985"/>
<feature type="active site" description="Proton donor/acceptor" evidence="9">
    <location>
        <position position="180"/>
    </location>
</feature>
<feature type="domain" description="L,D-TPase catalytic" evidence="11">
    <location>
        <begin position="91"/>
        <end position="220"/>
    </location>
</feature>
<evidence type="ECO:0000256" key="4">
    <source>
        <dbReference type="ARBA" id="ARBA00022679"/>
    </source>
</evidence>
<sequence>MRRFLPALIGLFGVAASAAPVLAYEIDPLTRQPLNDALTVRVRPQAVETVAVPVANASLNPADPLNADAAVPQMSAIPRETVAYNGPYGAGTIVVSTAERRLYYVLGGGQALRYGVGVGRPGFTWGGVQTITMKREWPDWRPPSTMLKRRPDLPRYMKGGLENPLGARAMYLGGSIYRIHGSNEPETIGTAVSSGCIRMTNDDVTDLYTRAKVGTKVIVQR</sequence>
<proteinExistence type="inferred from homology"/>
<dbReference type="RefSeq" id="WP_043385259.1">
    <property type="nucleotide sequence ID" value="NZ_CP003811.1"/>
</dbReference>
<dbReference type="SUPFAM" id="SSF141523">
    <property type="entry name" value="L,D-transpeptidase catalytic domain-like"/>
    <property type="match status" value="1"/>
</dbReference>
<evidence type="ECO:0000256" key="3">
    <source>
        <dbReference type="ARBA" id="ARBA00022676"/>
    </source>
</evidence>
<dbReference type="PANTHER" id="PTHR30582">
    <property type="entry name" value="L,D-TRANSPEPTIDASE"/>
    <property type="match status" value="1"/>
</dbReference>
<dbReference type="GO" id="GO:0071972">
    <property type="term" value="F:peptidoglycan L,D-transpeptidase activity"/>
    <property type="evidence" value="ECO:0007669"/>
    <property type="project" value="TreeGrafter"/>
</dbReference>
<feature type="signal peptide" evidence="10">
    <location>
        <begin position="1"/>
        <end position="23"/>
    </location>
</feature>
<dbReference type="Pfam" id="PF03734">
    <property type="entry name" value="YkuD"/>
    <property type="match status" value="1"/>
</dbReference>
<reference evidence="12 13" key="1">
    <citation type="journal article" date="2014" name="PLoS ONE">
        <title>Genome Information of Methylobacterium oryzae, a Plant-Probiotic Methylotroph in the Phyllosphere.</title>
        <authorList>
            <person name="Kwak M.J."/>
            <person name="Jeong H."/>
            <person name="Madhaiyan M."/>
            <person name="Lee Y."/>
            <person name="Sa T.M."/>
            <person name="Oh T.K."/>
            <person name="Kim J.F."/>
        </authorList>
    </citation>
    <scope>NUCLEOTIDE SEQUENCE [LARGE SCALE GENOMIC DNA]</scope>
    <source>
        <strain evidence="12 13">CBMB20</strain>
    </source>
</reference>
<keyword evidence="6 9" id="KW-0133">Cell shape</keyword>
<evidence type="ECO:0000256" key="5">
    <source>
        <dbReference type="ARBA" id="ARBA00022801"/>
    </source>
</evidence>
<feature type="active site" description="Nucleophile" evidence="9">
    <location>
        <position position="196"/>
    </location>
</feature>
<keyword evidence="5" id="KW-0378">Hydrolase</keyword>
<dbReference type="STRING" id="693986.MOC_4452"/>
<dbReference type="Gene3D" id="2.40.440.10">
    <property type="entry name" value="L,D-transpeptidase catalytic domain-like"/>
    <property type="match status" value="1"/>
</dbReference>
<protein>
    <submittedName>
        <fullName evidence="12">ErfK/YbiS/YcfS/YnhG family protein</fullName>
    </submittedName>
</protein>
<dbReference type="GO" id="GO:0008360">
    <property type="term" value="P:regulation of cell shape"/>
    <property type="evidence" value="ECO:0007669"/>
    <property type="project" value="UniProtKB-UniRule"/>
</dbReference>
<evidence type="ECO:0000256" key="2">
    <source>
        <dbReference type="ARBA" id="ARBA00005992"/>
    </source>
</evidence>
<evidence type="ECO:0000256" key="7">
    <source>
        <dbReference type="ARBA" id="ARBA00022984"/>
    </source>
</evidence>
<accession>A0A089NXU0</accession>
<comment type="pathway">
    <text evidence="1 9">Cell wall biogenesis; peptidoglycan biosynthesis.</text>
</comment>
<gene>
    <name evidence="12" type="ORF">MOC_4452</name>
</gene>
<keyword evidence="4" id="KW-0808">Transferase</keyword>
<evidence type="ECO:0000256" key="6">
    <source>
        <dbReference type="ARBA" id="ARBA00022960"/>
    </source>
</evidence>
<evidence type="ECO:0000256" key="1">
    <source>
        <dbReference type="ARBA" id="ARBA00004752"/>
    </source>
</evidence>
<evidence type="ECO:0000313" key="13">
    <source>
        <dbReference type="Proteomes" id="UP000029492"/>
    </source>
</evidence>
<dbReference type="EMBL" id="CP003811">
    <property type="protein sequence ID" value="AIQ92207.1"/>
    <property type="molecule type" value="Genomic_DNA"/>
</dbReference>
<organism evidence="12 13">
    <name type="scientific">Methylobacterium oryzae CBMB20</name>
    <dbReference type="NCBI Taxonomy" id="693986"/>
    <lineage>
        <taxon>Bacteria</taxon>
        <taxon>Pseudomonadati</taxon>
        <taxon>Pseudomonadota</taxon>
        <taxon>Alphaproteobacteria</taxon>
        <taxon>Hyphomicrobiales</taxon>
        <taxon>Methylobacteriaceae</taxon>
        <taxon>Methylobacterium</taxon>
    </lineage>
</organism>
<evidence type="ECO:0000259" key="11">
    <source>
        <dbReference type="PROSITE" id="PS52029"/>
    </source>
</evidence>
<feature type="chain" id="PRO_5001848154" evidence="10">
    <location>
        <begin position="24"/>
        <end position="221"/>
    </location>
</feature>
<keyword evidence="10" id="KW-0732">Signal</keyword>
<dbReference type="FunFam" id="2.40.440.10:FF:000002">
    <property type="entry name" value="L,D-transpeptidase ErfK/SrfK"/>
    <property type="match status" value="1"/>
</dbReference>
<dbReference type="GO" id="GO:0016757">
    <property type="term" value="F:glycosyltransferase activity"/>
    <property type="evidence" value="ECO:0007669"/>
    <property type="project" value="UniProtKB-KW"/>
</dbReference>
<keyword evidence="8 9" id="KW-0961">Cell wall biogenesis/degradation</keyword>
<dbReference type="AlphaFoldDB" id="A0A089NXU0"/>
<dbReference type="UniPathway" id="UPA00219"/>
<keyword evidence="7 9" id="KW-0573">Peptidoglycan synthesis</keyword>
<dbReference type="Proteomes" id="UP000029492">
    <property type="component" value="Chromosome"/>
</dbReference>
<dbReference type="KEGG" id="mor:MOC_4452"/>
<dbReference type="GO" id="GO:0005576">
    <property type="term" value="C:extracellular region"/>
    <property type="evidence" value="ECO:0007669"/>
    <property type="project" value="TreeGrafter"/>
</dbReference>
<name>A0A089NXU0_9HYPH</name>
<comment type="similarity">
    <text evidence="2">Belongs to the YkuD family.</text>
</comment>
<dbReference type="eggNOG" id="COG1376">
    <property type="taxonomic scope" value="Bacteria"/>
</dbReference>
<dbReference type="HOGENOM" id="CLU_042399_2_1_5"/>
<dbReference type="InterPro" id="IPR005490">
    <property type="entry name" value="LD_TPept_cat_dom"/>
</dbReference>
<evidence type="ECO:0000256" key="10">
    <source>
        <dbReference type="SAM" id="SignalP"/>
    </source>
</evidence>
<dbReference type="CDD" id="cd16913">
    <property type="entry name" value="YkuD_like"/>
    <property type="match status" value="1"/>
</dbReference>
<dbReference type="GO" id="GO:0018104">
    <property type="term" value="P:peptidoglycan-protein cross-linking"/>
    <property type="evidence" value="ECO:0007669"/>
    <property type="project" value="TreeGrafter"/>
</dbReference>
<dbReference type="PANTHER" id="PTHR30582:SF24">
    <property type="entry name" value="L,D-TRANSPEPTIDASE ERFK_SRFK-RELATED"/>
    <property type="match status" value="1"/>
</dbReference>
<dbReference type="GO" id="GO:0071555">
    <property type="term" value="P:cell wall organization"/>
    <property type="evidence" value="ECO:0007669"/>
    <property type="project" value="UniProtKB-UniRule"/>
</dbReference>
<keyword evidence="3" id="KW-0328">Glycosyltransferase</keyword>
<evidence type="ECO:0000256" key="9">
    <source>
        <dbReference type="PROSITE-ProRule" id="PRU01373"/>
    </source>
</evidence>